<dbReference type="PROSITE" id="PS51257">
    <property type="entry name" value="PROKAR_LIPOPROTEIN"/>
    <property type="match status" value="1"/>
</dbReference>
<organism evidence="2 3">
    <name type="scientific">Pontibacter burrus</name>
    <dbReference type="NCBI Taxonomy" id="2704466"/>
    <lineage>
        <taxon>Bacteria</taxon>
        <taxon>Pseudomonadati</taxon>
        <taxon>Bacteroidota</taxon>
        <taxon>Cytophagia</taxon>
        <taxon>Cytophagales</taxon>
        <taxon>Hymenobacteraceae</taxon>
        <taxon>Pontibacter</taxon>
    </lineage>
</organism>
<evidence type="ECO:0000313" key="2">
    <source>
        <dbReference type="EMBL" id="NEM99386.1"/>
    </source>
</evidence>
<proteinExistence type="predicted"/>
<evidence type="ECO:0008006" key="4">
    <source>
        <dbReference type="Google" id="ProtNLM"/>
    </source>
</evidence>
<evidence type="ECO:0000313" key="3">
    <source>
        <dbReference type="Proteomes" id="UP000474777"/>
    </source>
</evidence>
<dbReference type="AlphaFoldDB" id="A0A6B3LYG4"/>
<protein>
    <recommendedName>
        <fullName evidence="4">Lipoprotein</fullName>
    </recommendedName>
</protein>
<dbReference type="EMBL" id="JAAGWD010000009">
    <property type="protein sequence ID" value="NEM99386.1"/>
    <property type="molecule type" value="Genomic_DNA"/>
</dbReference>
<gene>
    <name evidence="2" type="ORF">GXP69_16930</name>
</gene>
<keyword evidence="3" id="KW-1185">Reference proteome</keyword>
<reference evidence="2 3" key="1">
    <citation type="submission" date="2020-02" db="EMBL/GenBank/DDBJ databases">
        <authorList>
            <person name="Kim M.K."/>
        </authorList>
    </citation>
    <scope>NUCLEOTIDE SEQUENCE [LARGE SCALE GENOMIC DNA]</scope>
    <source>
        <strain evidence="2 3">BT327</strain>
    </source>
</reference>
<comment type="caution">
    <text evidence="2">The sequence shown here is derived from an EMBL/GenBank/DDBJ whole genome shotgun (WGS) entry which is preliminary data.</text>
</comment>
<feature type="compositionally biased region" description="Basic and acidic residues" evidence="1">
    <location>
        <begin position="174"/>
        <end position="188"/>
    </location>
</feature>
<dbReference type="RefSeq" id="WP_163916505.1">
    <property type="nucleotide sequence ID" value="NZ_JAAGWD010000009.1"/>
</dbReference>
<dbReference type="Proteomes" id="UP000474777">
    <property type="component" value="Unassembled WGS sequence"/>
</dbReference>
<accession>A0A6B3LYG4</accession>
<feature type="region of interest" description="Disordered" evidence="1">
    <location>
        <begin position="46"/>
        <end position="72"/>
    </location>
</feature>
<feature type="region of interest" description="Disordered" evidence="1">
    <location>
        <begin position="119"/>
        <end position="188"/>
    </location>
</feature>
<feature type="compositionally biased region" description="Low complexity" evidence="1">
    <location>
        <begin position="119"/>
        <end position="137"/>
    </location>
</feature>
<feature type="compositionally biased region" description="Low complexity" evidence="1">
    <location>
        <begin position="162"/>
        <end position="173"/>
    </location>
</feature>
<name>A0A6B3LYG4_9BACT</name>
<feature type="compositionally biased region" description="Polar residues" evidence="1">
    <location>
        <begin position="138"/>
        <end position="153"/>
    </location>
</feature>
<sequence length="188" mass="20334">MKKILYPLAMATAILFTACSEDRGTSTEVVNANPDEKVNPMHLSNYNRPGTEATSTASTLTGSNMNNSGAQAVPANQTLTAEELVRSYYNDNNPVEYYHFNATARLAGLAQDTSMVNKNRTSTTLGNNSNNNQNNTTMVPSSTTADGQGTSVTQKDKLGSGTNKNNTTKNKTNQTDKKKERLTLENDN</sequence>
<evidence type="ECO:0000256" key="1">
    <source>
        <dbReference type="SAM" id="MobiDB-lite"/>
    </source>
</evidence>